<dbReference type="Pfam" id="PF14267">
    <property type="entry name" value="DUF4357"/>
    <property type="match status" value="1"/>
</dbReference>
<dbReference type="RefSeq" id="WP_311484720.1">
    <property type="nucleotide sequence ID" value="NZ_JAVRHP010000048.1"/>
</dbReference>
<proteinExistence type="predicted"/>
<evidence type="ECO:0000313" key="3">
    <source>
        <dbReference type="Proteomes" id="UP001248819"/>
    </source>
</evidence>
<organism evidence="2 3">
    <name type="scientific">Autumnicola edwardsiae</name>
    <dbReference type="NCBI Taxonomy" id="3075594"/>
    <lineage>
        <taxon>Bacteria</taxon>
        <taxon>Pseudomonadati</taxon>
        <taxon>Bacteroidota</taxon>
        <taxon>Flavobacteriia</taxon>
        <taxon>Flavobacteriales</taxon>
        <taxon>Flavobacteriaceae</taxon>
        <taxon>Autumnicola</taxon>
    </lineage>
</organism>
<protein>
    <submittedName>
        <fullName evidence="2">DUF4357 domain-containing protein</fullName>
    </submittedName>
</protein>
<dbReference type="Proteomes" id="UP001248819">
    <property type="component" value="Unassembled WGS sequence"/>
</dbReference>
<name>A0ABU3CXC7_9FLAO</name>
<evidence type="ECO:0000313" key="2">
    <source>
        <dbReference type="EMBL" id="MDT0650545.1"/>
    </source>
</evidence>
<evidence type="ECO:0000259" key="1">
    <source>
        <dbReference type="Pfam" id="PF14267"/>
    </source>
</evidence>
<accession>A0ABU3CXC7</accession>
<feature type="domain" description="DUF4357" evidence="1">
    <location>
        <begin position="7"/>
        <end position="59"/>
    </location>
</feature>
<keyword evidence="3" id="KW-1185">Reference proteome</keyword>
<sequence length="70" mass="7755">KNWLSFRQNLVDDGIIQNINNNLTFVQDYLFSSPSAAAAIVMGRSANGLTEWKLADGRILKAVESSENKL</sequence>
<comment type="caution">
    <text evidence="2">The sequence shown here is derived from an EMBL/GenBank/DDBJ whole genome shotgun (WGS) entry which is preliminary data.</text>
</comment>
<reference evidence="2 3" key="1">
    <citation type="submission" date="2023-09" db="EMBL/GenBank/DDBJ databases">
        <authorList>
            <person name="Rey-Velasco X."/>
        </authorList>
    </citation>
    <scope>NUCLEOTIDE SEQUENCE [LARGE SCALE GENOMIC DNA]</scope>
    <source>
        <strain evidence="2 3">F297</strain>
    </source>
</reference>
<gene>
    <name evidence="2" type="ORF">RM529_10325</name>
</gene>
<dbReference type="EMBL" id="JAVRHP010000048">
    <property type="protein sequence ID" value="MDT0650545.1"/>
    <property type="molecule type" value="Genomic_DNA"/>
</dbReference>
<dbReference type="InterPro" id="IPR025579">
    <property type="entry name" value="DUF4357"/>
</dbReference>
<feature type="non-terminal residue" evidence="2">
    <location>
        <position position="1"/>
    </location>
</feature>